<accession>A0A164P3U0</accession>
<feature type="region of interest" description="Disordered" evidence="1">
    <location>
        <begin position="379"/>
        <end position="404"/>
    </location>
</feature>
<dbReference type="PANTHER" id="PTHR47160">
    <property type="entry name" value="PUTATIVE-RELATED"/>
    <property type="match status" value="1"/>
</dbReference>
<dbReference type="AlphaFoldDB" id="A0A164P3U0"/>
<organism evidence="2 3">
    <name type="scientific">Daphnia magna</name>
    <dbReference type="NCBI Taxonomy" id="35525"/>
    <lineage>
        <taxon>Eukaryota</taxon>
        <taxon>Metazoa</taxon>
        <taxon>Ecdysozoa</taxon>
        <taxon>Arthropoda</taxon>
        <taxon>Crustacea</taxon>
        <taxon>Branchiopoda</taxon>
        <taxon>Diplostraca</taxon>
        <taxon>Cladocera</taxon>
        <taxon>Anomopoda</taxon>
        <taxon>Daphniidae</taxon>
        <taxon>Daphnia</taxon>
    </lineage>
</organism>
<proteinExistence type="predicted"/>
<evidence type="ECO:0000313" key="3">
    <source>
        <dbReference type="Proteomes" id="UP000076858"/>
    </source>
</evidence>
<dbReference type="EMBL" id="LRGB01002712">
    <property type="protein sequence ID" value="KZS06489.1"/>
    <property type="molecule type" value="Genomic_DNA"/>
</dbReference>
<evidence type="ECO:0000256" key="1">
    <source>
        <dbReference type="SAM" id="MobiDB-lite"/>
    </source>
</evidence>
<protein>
    <recommendedName>
        <fullName evidence="4">MULE transposase domain-containing protein</fullName>
    </recommendedName>
</protein>
<gene>
    <name evidence="2" type="ORF">APZ42_030044</name>
</gene>
<evidence type="ECO:0008006" key="4">
    <source>
        <dbReference type="Google" id="ProtNLM"/>
    </source>
</evidence>
<name>A0A164P3U0_9CRUS</name>
<keyword evidence="3" id="KW-1185">Reference proteome</keyword>
<reference evidence="2 3" key="1">
    <citation type="submission" date="2016-03" db="EMBL/GenBank/DDBJ databases">
        <title>EvidentialGene: Evidence-directed Construction of Genes on Genomes.</title>
        <authorList>
            <person name="Gilbert D.G."/>
            <person name="Choi J.-H."/>
            <person name="Mockaitis K."/>
            <person name="Colbourne J."/>
            <person name="Pfrender M."/>
        </authorList>
    </citation>
    <scope>NUCLEOTIDE SEQUENCE [LARGE SCALE GENOMIC DNA]</scope>
    <source>
        <strain evidence="2 3">Xinb3</strain>
        <tissue evidence="2">Complete organism</tissue>
    </source>
</reference>
<dbReference type="Proteomes" id="UP000076858">
    <property type="component" value="Unassembled WGS sequence"/>
</dbReference>
<dbReference type="OrthoDB" id="6363445at2759"/>
<sequence>MFVKAGSARAGNNFLTMETLVENDCKRRTAEQPVRPRVIFEQARQEPPNSVIGFGPNLERAIQRARRRLQPAIPHSFDEAERTITGFDMYRKTLNQSADFFHGRVSTDSGNAFIFISLALLPEIHTTRDIRSDGTFKTVPNVFYELFTLHVLAYGKLNSIVWLSIAYCRFFKRSTLGNYFEVDYFEVEVLISDFELAIMGTMQQAFPIARSRGCWFHYAQAIYRRAYKEGLQRAYRSGGVIRSIVKKLISLALVPSNRAYEGFQNIRHRTENALLAENPQSRAGVARLFQYMGGYWFTNQGLEQHLQECNENTERDFIAFIRPSSQRLVNKRRDRNIKTLTEQLTFGAIQIYEFLDVAEEFFEPDQLDRTVDGLARPVPENDDQEGQAGIVAEEPAPAPRQPVRRRRLSAENIDEVPAIPAFIAVLQSLKFSIIFPELLLFIHQYDLFSFLI</sequence>
<dbReference type="PANTHER" id="PTHR47160:SF8">
    <property type="entry name" value="MULE TRANSPOSASE DOMAIN-CONTAINING PROTEIN"/>
    <property type="match status" value="1"/>
</dbReference>
<comment type="caution">
    <text evidence="2">The sequence shown here is derived from an EMBL/GenBank/DDBJ whole genome shotgun (WGS) entry which is preliminary data.</text>
</comment>
<evidence type="ECO:0000313" key="2">
    <source>
        <dbReference type="EMBL" id="KZS06489.1"/>
    </source>
</evidence>